<dbReference type="RefSeq" id="WP_249865624.1">
    <property type="nucleotide sequence ID" value="NZ_CP027059.1"/>
</dbReference>
<keyword evidence="10" id="KW-0548">Nucleotidyltransferase</keyword>
<name>A0ABY4RMB0_9BACL</name>
<comment type="similarity">
    <text evidence="8">Belongs to the MobA family.</text>
</comment>
<comment type="caution">
    <text evidence="8">Lacks conserved residue(s) required for the propagation of feature annotation.</text>
</comment>
<evidence type="ECO:0000256" key="3">
    <source>
        <dbReference type="ARBA" id="ARBA00022723"/>
    </source>
</evidence>
<feature type="binding site" evidence="8">
    <location>
        <position position="27"/>
    </location>
    <ligand>
        <name>GTP</name>
        <dbReference type="ChEBI" id="CHEBI:37565"/>
    </ligand>
</feature>
<evidence type="ECO:0000256" key="8">
    <source>
        <dbReference type="HAMAP-Rule" id="MF_00316"/>
    </source>
</evidence>
<comment type="subcellular location">
    <subcellularLocation>
        <location evidence="8">Cytoplasm</location>
    </subcellularLocation>
</comment>
<proteinExistence type="inferred from homology"/>
<dbReference type="Pfam" id="PF12804">
    <property type="entry name" value="NTP_transf_3"/>
    <property type="match status" value="1"/>
</dbReference>
<dbReference type="PANTHER" id="PTHR19136">
    <property type="entry name" value="MOLYBDENUM COFACTOR GUANYLYLTRANSFERASE"/>
    <property type="match status" value="1"/>
</dbReference>
<keyword evidence="2 8" id="KW-0808">Transferase</keyword>
<evidence type="ECO:0000256" key="6">
    <source>
        <dbReference type="ARBA" id="ARBA00023134"/>
    </source>
</evidence>
<reference evidence="10" key="2">
    <citation type="journal article" date="2021" name="J Anim Sci Technol">
        <title>Complete genome sequence of Paenibacillus konkukensis sp. nov. SK3146 as a potential probiotic strain.</title>
        <authorList>
            <person name="Jung H.I."/>
            <person name="Park S."/>
            <person name="Niu K.M."/>
            <person name="Lee S.W."/>
            <person name="Kothari D."/>
            <person name="Yi K.J."/>
            <person name="Kim S.K."/>
        </authorList>
    </citation>
    <scope>NUCLEOTIDE SEQUENCE</scope>
    <source>
        <strain evidence="10">SK3146</strain>
    </source>
</reference>
<dbReference type="InterPro" id="IPR029044">
    <property type="entry name" value="Nucleotide-diphossugar_trans"/>
</dbReference>
<protein>
    <recommendedName>
        <fullName evidence="8">Probable molybdenum cofactor guanylyltransferase</fullName>
        <shortName evidence="8">MoCo guanylyltransferase</shortName>
        <ecNumber evidence="8">2.7.7.77</ecNumber>
    </recommendedName>
    <alternativeName>
        <fullName evidence="8">GTP:molybdopterin guanylyltransferase</fullName>
    </alternativeName>
    <alternativeName>
        <fullName evidence="8">Mo-MPT guanylyltransferase</fullName>
    </alternativeName>
    <alternativeName>
        <fullName evidence="8">Molybdopterin guanylyltransferase</fullName>
    </alternativeName>
    <alternativeName>
        <fullName evidence="8">Molybdopterin-guanine dinucleotide synthase</fullName>
        <shortName evidence="8">MGD synthase</shortName>
    </alternativeName>
</protein>
<comment type="function">
    <text evidence="8">Transfers a GMP moiety from GTP to Mo-molybdopterin (Mo-MPT) cofactor (Moco or molybdenum cofactor) to form Mo-molybdopterin guanine dinucleotide (Mo-MGD) cofactor.</text>
</comment>
<dbReference type="EC" id="2.7.7.77" evidence="8"/>
<keyword evidence="6 8" id="KW-0342">GTP-binding</keyword>
<feature type="binding site" evidence="8">
    <location>
        <position position="107"/>
    </location>
    <ligand>
        <name>Mg(2+)</name>
        <dbReference type="ChEBI" id="CHEBI:18420"/>
    </ligand>
</feature>
<evidence type="ECO:0000256" key="1">
    <source>
        <dbReference type="ARBA" id="ARBA00022490"/>
    </source>
</evidence>
<comment type="cofactor">
    <cofactor evidence="8">
        <name>Mg(2+)</name>
        <dbReference type="ChEBI" id="CHEBI:18420"/>
    </cofactor>
</comment>
<sequence>MTTGIYEGLTGVLLAGGRNRRMGGKMKALLPLNGQLFVERQLAELGALCSEILIVANEPAQLEPLLPGYGPPTRIIPDLHPGCGPLAGLQAAMAQASGKLLWVVACDMPYVSAAAAGAMAELLADGAEAADAIVPQLAGKLQPLHALYRARCRFVVDALLAERQYKVMELLSRISCKTADEHFFAARGIAADFAVNVNEPADYEKLIP</sequence>
<dbReference type="Gene3D" id="3.90.550.10">
    <property type="entry name" value="Spore Coat Polysaccharide Biosynthesis Protein SpsA, Chain A"/>
    <property type="match status" value="1"/>
</dbReference>
<keyword evidence="4 8" id="KW-0547">Nucleotide-binding</keyword>
<dbReference type="InterPro" id="IPR025877">
    <property type="entry name" value="MobA-like_NTP_Trfase"/>
</dbReference>
<evidence type="ECO:0000256" key="5">
    <source>
        <dbReference type="ARBA" id="ARBA00022842"/>
    </source>
</evidence>
<dbReference type="SUPFAM" id="SSF53448">
    <property type="entry name" value="Nucleotide-diphospho-sugar transferases"/>
    <property type="match status" value="1"/>
</dbReference>
<dbReference type="HAMAP" id="MF_00316">
    <property type="entry name" value="MobA"/>
    <property type="match status" value="1"/>
</dbReference>
<dbReference type="PANTHER" id="PTHR19136:SF81">
    <property type="entry name" value="MOLYBDENUM COFACTOR GUANYLYLTRANSFERASE"/>
    <property type="match status" value="1"/>
</dbReference>
<evidence type="ECO:0000256" key="2">
    <source>
        <dbReference type="ARBA" id="ARBA00022679"/>
    </source>
</evidence>
<evidence type="ECO:0000256" key="7">
    <source>
        <dbReference type="ARBA" id="ARBA00023150"/>
    </source>
</evidence>
<feature type="binding site" evidence="8">
    <location>
        <position position="107"/>
    </location>
    <ligand>
        <name>GTP</name>
        <dbReference type="ChEBI" id="CHEBI:37565"/>
    </ligand>
</feature>
<reference evidence="10" key="1">
    <citation type="submission" date="2018-02" db="EMBL/GenBank/DDBJ databases">
        <authorList>
            <person name="Kim S.-K."/>
            <person name="Jung H.-I."/>
            <person name="Lee S.-W."/>
        </authorList>
    </citation>
    <scope>NUCLEOTIDE SEQUENCE</scope>
    <source>
        <strain evidence="10">SK3146</strain>
    </source>
</reference>
<evidence type="ECO:0000313" key="11">
    <source>
        <dbReference type="Proteomes" id="UP001057134"/>
    </source>
</evidence>
<keyword evidence="1 8" id="KW-0963">Cytoplasm</keyword>
<comment type="catalytic activity">
    <reaction evidence="8">
        <text>Mo-molybdopterin + GTP + H(+) = Mo-molybdopterin guanine dinucleotide + diphosphate</text>
        <dbReference type="Rhea" id="RHEA:34243"/>
        <dbReference type="ChEBI" id="CHEBI:15378"/>
        <dbReference type="ChEBI" id="CHEBI:33019"/>
        <dbReference type="ChEBI" id="CHEBI:37565"/>
        <dbReference type="ChEBI" id="CHEBI:71302"/>
        <dbReference type="ChEBI" id="CHEBI:71310"/>
        <dbReference type="EC" id="2.7.7.77"/>
    </reaction>
</comment>
<evidence type="ECO:0000313" key="10">
    <source>
        <dbReference type="EMBL" id="UQZ83622.1"/>
    </source>
</evidence>
<feature type="binding site" evidence="8">
    <location>
        <begin position="14"/>
        <end position="16"/>
    </location>
    <ligand>
        <name>GTP</name>
        <dbReference type="ChEBI" id="CHEBI:37565"/>
    </ligand>
</feature>
<evidence type="ECO:0000256" key="4">
    <source>
        <dbReference type="ARBA" id="ARBA00022741"/>
    </source>
</evidence>
<keyword evidence="11" id="KW-1185">Reference proteome</keyword>
<dbReference type="InterPro" id="IPR013482">
    <property type="entry name" value="Molybde_CF_guanTrfase"/>
</dbReference>
<keyword evidence="5 8" id="KW-0460">Magnesium</keyword>
<feature type="domain" description="MobA-like NTP transferase" evidence="9">
    <location>
        <begin position="11"/>
        <end position="166"/>
    </location>
</feature>
<dbReference type="Proteomes" id="UP001057134">
    <property type="component" value="Chromosome"/>
</dbReference>
<gene>
    <name evidence="8 10" type="primary">mobA</name>
    <name evidence="10" type="ORF">SK3146_02809</name>
</gene>
<accession>A0ABY4RMB0</accession>
<dbReference type="EMBL" id="CP027059">
    <property type="protein sequence ID" value="UQZ83622.1"/>
    <property type="molecule type" value="Genomic_DNA"/>
</dbReference>
<dbReference type="GO" id="GO:0061603">
    <property type="term" value="F:molybdenum cofactor guanylyltransferase activity"/>
    <property type="evidence" value="ECO:0007669"/>
    <property type="project" value="UniProtKB-EC"/>
</dbReference>
<evidence type="ECO:0000259" key="9">
    <source>
        <dbReference type="Pfam" id="PF12804"/>
    </source>
</evidence>
<comment type="domain">
    <text evidence="8">The N-terminal domain determines nucleotide recognition and specific binding, while the C-terminal domain determines the specific binding to the target protein.</text>
</comment>
<organism evidence="10 11">
    <name type="scientific">Paenibacillus konkukensis</name>
    <dbReference type="NCBI Taxonomy" id="2020716"/>
    <lineage>
        <taxon>Bacteria</taxon>
        <taxon>Bacillati</taxon>
        <taxon>Bacillota</taxon>
        <taxon>Bacilli</taxon>
        <taxon>Bacillales</taxon>
        <taxon>Paenibacillaceae</taxon>
        <taxon>Paenibacillus</taxon>
    </lineage>
</organism>
<keyword evidence="3 8" id="KW-0479">Metal-binding</keyword>
<dbReference type="CDD" id="cd02503">
    <property type="entry name" value="MobA"/>
    <property type="match status" value="1"/>
</dbReference>
<keyword evidence="7 8" id="KW-0501">Molybdenum cofactor biosynthesis</keyword>
<feature type="binding site" evidence="8">
    <location>
        <position position="78"/>
    </location>
    <ligand>
        <name>GTP</name>
        <dbReference type="ChEBI" id="CHEBI:37565"/>
    </ligand>
</feature>